<dbReference type="Pfam" id="PF01661">
    <property type="entry name" value="Macro"/>
    <property type="match status" value="1"/>
</dbReference>
<dbReference type="SMART" id="SM00506">
    <property type="entry name" value="A1pp"/>
    <property type="match status" value="1"/>
</dbReference>
<proteinExistence type="predicted"/>
<reference evidence="3" key="1">
    <citation type="submission" date="2020-06" db="EMBL/GenBank/DDBJ databases">
        <authorList>
            <consortium name="Plant Systems Biology data submission"/>
        </authorList>
    </citation>
    <scope>NUCLEOTIDE SEQUENCE</scope>
    <source>
        <strain evidence="3">D6</strain>
    </source>
</reference>
<dbReference type="AlphaFoldDB" id="A0A9N8DCG8"/>
<dbReference type="Proteomes" id="UP001153069">
    <property type="component" value="Unassembled WGS sequence"/>
</dbReference>
<comment type="caution">
    <text evidence="3">The sequence shown here is derived from an EMBL/GenBank/DDBJ whole genome shotgun (WGS) entry which is preliminary data.</text>
</comment>
<keyword evidence="4" id="KW-1185">Reference proteome</keyword>
<gene>
    <name evidence="3" type="ORF">SEMRO_33_G021720.1</name>
</gene>
<feature type="domain" description="Macro" evidence="2">
    <location>
        <begin position="73"/>
        <end position="296"/>
    </location>
</feature>
<evidence type="ECO:0000259" key="2">
    <source>
        <dbReference type="PROSITE" id="PS51154"/>
    </source>
</evidence>
<accession>A0A9N8DCG8</accession>
<dbReference type="OrthoDB" id="6133115at2759"/>
<feature type="compositionally biased region" description="Basic and acidic residues" evidence="1">
    <location>
        <begin position="65"/>
        <end position="76"/>
    </location>
</feature>
<sequence>MSSSMASSSSTALSRLEKLLFSPKGSYEVTKVSDIPTWKETQSILARLQGREGVGVPTGTVPCEPETRTKKNQKTDSRTAVLANTFSLVWDDLTTLRVDCIVNAANRSFTCGGGINGSIHRKAGPDAMKQACQQAVKATTSMQMKRSQTAIDKSSKDDSNDTLDLDPLIGDCIATPGFGLPCQYVIHTVSPSLLSQDLLSQCYKHALDMALDVLKASSIAFCNLGCGSHFIPVDQAAEVALEACMEWAKRRLVPPPSQQPSSALQETHPTVPFRIIFCCYEESDLIVYRDKMLAKLPVSA</sequence>
<dbReference type="PANTHER" id="PTHR11106">
    <property type="entry name" value="GANGLIOSIDE INDUCED DIFFERENTIATION ASSOCIATED PROTEIN 2-RELATED"/>
    <property type="match status" value="1"/>
</dbReference>
<dbReference type="PROSITE" id="PS51154">
    <property type="entry name" value="MACRO"/>
    <property type="match status" value="1"/>
</dbReference>
<dbReference type="InterPro" id="IPR002589">
    <property type="entry name" value="Macro_dom"/>
</dbReference>
<evidence type="ECO:0000313" key="3">
    <source>
        <dbReference type="EMBL" id="CAB9498239.1"/>
    </source>
</evidence>
<protein>
    <submittedName>
        <fullName evidence="3">Macro domain-containing protein</fullName>
    </submittedName>
</protein>
<dbReference type="InterPro" id="IPR043472">
    <property type="entry name" value="Macro_dom-like"/>
</dbReference>
<dbReference type="Gene3D" id="3.40.220.10">
    <property type="entry name" value="Leucine Aminopeptidase, subunit E, domain 1"/>
    <property type="match status" value="1"/>
</dbReference>
<dbReference type="PANTHER" id="PTHR11106:SF27">
    <property type="entry name" value="MACRO DOMAIN-CONTAINING PROTEIN"/>
    <property type="match status" value="1"/>
</dbReference>
<name>A0A9N8DCG8_9STRA</name>
<organism evidence="3 4">
    <name type="scientific">Seminavis robusta</name>
    <dbReference type="NCBI Taxonomy" id="568900"/>
    <lineage>
        <taxon>Eukaryota</taxon>
        <taxon>Sar</taxon>
        <taxon>Stramenopiles</taxon>
        <taxon>Ochrophyta</taxon>
        <taxon>Bacillariophyta</taxon>
        <taxon>Bacillariophyceae</taxon>
        <taxon>Bacillariophycidae</taxon>
        <taxon>Naviculales</taxon>
        <taxon>Naviculaceae</taxon>
        <taxon>Seminavis</taxon>
    </lineage>
</organism>
<dbReference type="EMBL" id="CAICTM010000033">
    <property type="protein sequence ID" value="CAB9498239.1"/>
    <property type="molecule type" value="Genomic_DNA"/>
</dbReference>
<evidence type="ECO:0000313" key="4">
    <source>
        <dbReference type="Proteomes" id="UP001153069"/>
    </source>
</evidence>
<evidence type="ECO:0000256" key="1">
    <source>
        <dbReference type="SAM" id="MobiDB-lite"/>
    </source>
</evidence>
<feature type="region of interest" description="Disordered" evidence="1">
    <location>
        <begin position="55"/>
        <end position="76"/>
    </location>
</feature>
<dbReference type="SUPFAM" id="SSF52949">
    <property type="entry name" value="Macro domain-like"/>
    <property type="match status" value="1"/>
</dbReference>